<sequence>MFSLVHFILFYTLDLDVDFDLIREIHYGDCLGKAFSATSACTGKTSVASPQDRSQSPRGKKSPRRGQSPRKPSPRGGKGKDAYGYGPYQQFPAAPFQQQNFPQGPPLPPPAGPPPMWAQPFPQQGAPNMSLLNMMNMMPPPPLQQPAQSPMPQPFVPLAVPAPTMVQSAPNPGQSDLINFLQKRSVDLPPDVQQRVQTESRKQGKKVIKDLQASAKALGEACTAYEEALQARVQHVSTWKTFLAESVRNWTDYARMFEQNEAALQTRIASAKEQFQEAKECLDASKTSAGQVTEISASDEEELPGDAESSAMQITTSIQTLSDSLQQLSKEAEAIQIEGPAAKRPRTSEDSKEEEDTEWRMQKFCLPATYFACESTPWSGCPKIAEMRASRFQVCPWHEGDFVRSCSSSHGQFDTRIAATPGDVDQHKIIDNQLDNPARRLQQEPTEQHERAVIHQSRADILPGSREQLILIDLEIHFHALPDGLLGSRMHDIARADDHSTFFQLDMQSMPSSCPSRTGQTPLLQLKVDPASWIEELIAPWEEVIDENMDITLPGVLIDHTAWSLPSLITANSVIRLVDFQVECRFRRCSVRRGPLPFDPIDFDEIESGIGIVIYISPSQDFAQAASHAEESDHSGFLQTPHDQQLDGIDGPGTDRISHGAERFEFNPSAHRFCPGRTSHSSTPAGMEALRDLWAQTAFSWEGEVVSIKVITWFVDQFNRALHVCWRPRVVQLSENAHDWEGLLRRAWSDLQLQGAPIMVHVVQPAPPIWDRSIVAHVILIQNPQDELSSGIITVFDTERLPSGPSMQFALTTRDQVALEDLVTMRPTLQELQAQQDGLNLLQLTAKRKIPYAPIRLIGAGELPGTLPSFLEVPSPPSALKVSQELKCFGICCNIALLSDEFTGLAFPLEFLEAPTANHFVYVSQAEPFDVLLHSFDIETNPSEIDHMRLLYQLGFEKAVILSSIPHAAGITEVVFTVSHGSLQLPEPRVRQLPDWPPHQPQRPLRPMFLPKYLEVNAPCNLDRGVTSADLAAFFTSSKGTLCTSFEGLDLPDICVDKFAQLAHRSQFDRLVIYTDGSSQTRHRHIDPFLNEEIGIPDAWCFLVLGETYVSSSSSEFTLIGWSAHQVRCGADHPWSLGADRTGSAIAEREALTWAMLWRIGQNSCIPTIFRSDSMLTLQQAQGVIGASQCDSSFQILRGCAQLLDSALGPDGLLFDHIPGHAGDPYNEFCDHIAKQEGKKGFFLKRPALELSTWRPIIPFLWMLFDSHSGVPSFQGSGFDVHPPDLPPVDGPRPAEQHDVRLKQIEFAISIATGNVQSLGRGEVLRDKEVLNCGAIFNSQLPPLIAKRFTFSVSTSALHIVITVASWYGFNMTGLRLGFSLLMRLTVAIQRQTGRLGGQTRMIVFTEQELATRLSLFVSMPMLDWAILMGKILEELDMGNKPRHGPVKPYVTDQIWALRKTKLHHRKQLRLLRGLFRRETLARTFLAWKAPNTWEQEQSFAFGSTLRIGILHHGLGFRTSAGLLRRMISKNKATVHSELVSEFDHSTSASDIQQKLRPFLGSTNKLRQGLSPLPLIKDACGQPCTSHEAALNRWIEFFSEMEGGERLPLAEQRRIWRSNLSKLAQSGFTIAIQEIPSLAELEQACRQVKAGKASGMDGIPSELLRYCPSTIAKQFYSLLLKICLQGQEPLEHKGGYLVPIWKGKLGKDSCQAFRSILISSMVGKTLHKALRTKQTDLYQSFLHPQQLGGRKGISVVLGGHLIRAFLRVFEARRQPTAVLFIDLQEAFYRVVRPLAISGDWTDEVIATMAVRLKMDHHLLHDLYEHLRAPSAVEAAQMNQVSRRAIQALHTDTFFALHGQDDRVRTVHGSRPGDSYADVVFGYLMARVLQSFEAAMEQSHILSEFPQELTIDLHGQQPDHHGAAAQRQQRLLGPCWMDDLAIPLTANTNEEIRRRIAIAHQSFNKHRKIIYQNEGLVIAKRIEIFNSLVLSRLLFGAETWCICDQKTKEYLHCAIVRLYKRLLKSPRDAHLSDEEVLHRTGLPEPATLLRIRRLSYLGSLLSVGASAHWGLLNQDQAWMDLLRADLQWAGDQLGRTCHLGDPFSHTDRWLEVITFHRGYWKRLLRRAREHSVLVASRRFLCRSAHVRIHDMMQSHGRWEGPDLHHTTSTSTKSFFGCLHCSLRCQSFAGEGAHMFKSHGITHPVRTLIGGTQCGACLTEYFTQGKLKAHLIRAHHCRQQLLGRRICLKPSAGLGSLVDLQRHEEWDGRLPPLQAEGPLEEPAIPRDFEAEHGELFEAVSLLIVETTTDTISDFEKQLEQLSLRWPISWTTWTTTFRCLSTHFEAADLSFSLHVRTEISRCLLEVAQPSHWPLFQGACDHTQSHASLEMIEDVFSQARWRAPAQSIPRPCSRERIFLHVFSGRRRAGDLQFYMEKVFSANCKDGSILCVVSLDLVIDAEFGDVRRPATQTFWKQGVTSGWVLGALCGPPCETWSQARHVEDPLHPGRGPRPLRDREHLWGFDSLSLREAHQVATGNELLLFAIELLYALACSEGFGLIEHPKEPEEPTRPSIWHLEVMQLLSRFSGVEIIDIAQHHVTPDLPKRSAIGRAADGTWRT</sequence>
<reference evidence="3" key="1">
    <citation type="submission" date="2022-10" db="EMBL/GenBank/DDBJ databases">
        <authorList>
            <person name="Chen Y."/>
            <person name="Dougan E. K."/>
            <person name="Chan C."/>
            <person name="Rhodes N."/>
            <person name="Thang M."/>
        </authorList>
    </citation>
    <scope>NUCLEOTIDE SEQUENCE</scope>
</reference>
<dbReference type="EMBL" id="CAMXCT010001673">
    <property type="protein sequence ID" value="CAI3992134.1"/>
    <property type="molecule type" value="Genomic_DNA"/>
</dbReference>
<dbReference type="EMBL" id="CAMXCT020001673">
    <property type="protein sequence ID" value="CAL1145509.1"/>
    <property type="molecule type" value="Genomic_DNA"/>
</dbReference>
<feature type="region of interest" description="Disordered" evidence="1">
    <location>
        <begin position="42"/>
        <end position="129"/>
    </location>
</feature>
<accession>A0A9P1FWF0</accession>
<feature type="non-terminal residue" evidence="3">
    <location>
        <position position="2615"/>
    </location>
</feature>
<feature type="compositionally biased region" description="Basic residues" evidence="1">
    <location>
        <begin position="58"/>
        <end position="68"/>
    </location>
</feature>
<feature type="compositionally biased region" description="Pro residues" evidence="1">
    <location>
        <begin position="103"/>
        <end position="117"/>
    </location>
</feature>
<reference evidence="4" key="2">
    <citation type="submission" date="2024-04" db="EMBL/GenBank/DDBJ databases">
        <authorList>
            <person name="Chen Y."/>
            <person name="Shah S."/>
            <person name="Dougan E. K."/>
            <person name="Thang M."/>
            <person name="Chan C."/>
        </authorList>
    </citation>
    <scope>NUCLEOTIDE SEQUENCE [LARGE SCALE GENOMIC DNA]</scope>
</reference>
<evidence type="ECO:0000313" key="5">
    <source>
        <dbReference type="EMBL" id="CAL4779446.1"/>
    </source>
</evidence>
<dbReference type="Gene3D" id="3.30.420.10">
    <property type="entry name" value="Ribonuclease H-like superfamily/Ribonuclease H"/>
    <property type="match status" value="1"/>
</dbReference>
<feature type="signal peptide" evidence="2">
    <location>
        <begin position="1"/>
        <end position="15"/>
    </location>
</feature>
<keyword evidence="2" id="KW-0732">Signal</keyword>
<feature type="compositionally biased region" description="Low complexity" evidence="1">
    <location>
        <begin position="118"/>
        <end position="129"/>
    </location>
</feature>
<protein>
    <submittedName>
        <fullName evidence="5">Serine/threonine-protein kinasePKR2</fullName>
    </submittedName>
</protein>
<gene>
    <name evidence="3" type="ORF">C1SCF055_LOCUS18987</name>
</gene>
<dbReference type="OrthoDB" id="412793at2759"/>
<dbReference type="GO" id="GO:0003676">
    <property type="term" value="F:nucleic acid binding"/>
    <property type="evidence" value="ECO:0007669"/>
    <property type="project" value="InterPro"/>
</dbReference>
<dbReference type="EMBL" id="CAMXCT030001673">
    <property type="protein sequence ID" value="CAL4779446.1"/>
    <property type="molecule type" value="Genomic_DNA"/>
</dbReference>
<dbReference type="InterPro" id="IPR036397">
    <property type="entry name" value="RNaseH_sf"/>
</dbReference>
<keyword evidence="5" id="KW-0418">Kinase</keyword>
<evidence type="ECO:0000256" key="2">
    <source>
        <dbReference type="SAM" id="SignalP"/>
    </source>
</evidence>
<proteinExistence type="predicted"/>
<feature type="compositionally biased region" description="Low complexity" evidence="1">
    <location>
        <begin position="86"/>
        <end position="102"/>
    </location>
</feature>
<feature type="compositionally biased region" description="Polar residues" evidence="1">
    <location>
        <begin position="42"/>
        <end position="57"/>
    </location>
</feature>
<dbReference type="PANTHER" id="PTHR47027:SF20">
    <property type="entry name" value="REVERSE TRANSCRIPTASE-LIKE PROTEIN WITH RNA-DIRECTED DNA POLYMERASE DOMAIN"/>
    <property type="match status" value="1"/>
</dbReference>
<dbReference type="GO" id="GO:0016301">
    <property type="term" value="F:kinase activity"/>
    <property type="evidence" value="ECO:0007669"/>
    <property type="project" value="UniProtKB-KW"/>
</dbReference>
<feature type="region of interest" description="Disordered" evidence="1">
    <location>
        <begin position="335"/>
        <end position="358"/>
    </location>
</feature>
<keyword evidence="6" id="KW-1185">Reference proteome</keyword>
<evidence type="ECO:0000256" key="1">
    <source>
        <dbReference type="SAM" id="MobiDB-lite"/>
    </source>
</evidence>
<comment type="caution">
    <text evidence="3">The sequence shown here is derived from an EMBL/GenBank/DDBJ whole genome shotgun (WGS) entry which is preliminary data.</text>
</comment>
<evidence type="ECO:0000313" key="6">
    <source>
        <dbReference type="Proteomes" id="UP001152797"/>
    </source>
</evidence>
<feature type="chain" id="PRO_5043272267" evidence="2">
    <location>
        <begin position="16"/>
        <end position="2615"/>
    </location>
</feature>
<name>A0A9P1FWF0_9DINO</name>
<dbReference type="InterPro" id="IPR012337">
    <property type="entry name" value="RNaseH-like_sf"/>
</dbReference>
<dbReference type="PANTHER" id="PTHR47027">
    <property type="entry name" value="REVERSE TRANSCRIPTASE DOMAIN-CONTAINING PROTEIN"/>
    <property type="match status" value="1"/>
</dbReference>
<evidence type="ECO:0000313" key="4">
    <source>
        <dbReference type="EMBL" id="CAL1145509.1"/>
    </source>
</evidence>
<evidence type="ECO:0000313" key="3">
    <source>
        <dbReference type="EMBL" id="CAI3992134.1"/>
    </source>
</evidence>
<dbReference type="SUPFAM" id="SSF53098">
    <property type="entry name" value="Ribonuclease H-like"/>
    <property type="match status" value="1"/>
</dbReference>
<organism evidence="3">
    <name type="scientific">Cladocopium goreaui</name>
    <dbReference type="NCBI Taxonomy" id="2562237"/>
    <lineage>
        <taxon>Eukaryota</taxon>
        <taxon>Sar</taxon>
        <taxon>Alveolata</taxon>
        <taxon>Dinophyceae</taxon>
        <taxon>Suessiales</taxon>
        <taxon>Symbiodiniaceae</taxon>
        <taxon>Cladocopium</taxon>
    </lineage>
</organism>
<dbReference type="Proteomes" id="UP001152797">
    <property type="component" value="Unassembled WGS sequence"/>
</dbReference>
<keyword evidence="5" id="KW-0808">Transferase</keyword>